<accession>A0A1S7DRP4</accession>
<sequence>MKNIKMTKKMVLGAAAAFMFGFAGAQTVEEGLQNMDAHKYAKAKEVFNQLLQKSPSAENYFYLGNIYLTQYEPNFDKAKEYFDKGLALDKKAYLDKIGLASIKLGKGNKAAINEIQEIVNDSRGKDPEVLFRAGEALTIFEGNNAPDLAVEFISQAIEKAEKKGNVPANYYYSLGDAYRLKKDAGKAMSAYDKAAVVARNKASVFTRMATLWMAANQWQLATDNLNKAIAVDPTYAPAYKALANYNIRYQKHDMAANNLLNYLKYADEDPVTMLEVSKLYFANGNYTESREVLDKVFNKVEDVIKYKLNAYLLYGEQKYDEAKQNLDTFISKADASRVLPADQGLLGLIYAGQAHKAQDEATKANLMKMSSEKVAIAKAAKDETMQWDAELGKIMAGGIDLKKAAEAGPTNPEIEALKKTVAADPKNTDNIYKLAIAYQEAKNWNGAVYTWQNMIDLIPDWAPAYYSQGYAYQQAGNNELAKISYQAYIDNMVKKSLEEQMQSKETLSYAYFAVAYLEKDKDREKAKEYALKSVQLNPDYKDAQNLLKLLNQ</sequence>
<dbReference type="EMBL" id="CP011859">
    <property type="protein sequence ID" value="AQY21790.1"/>
    <property type="molecule type" value="Genomic_DNA"/>
</dbReference>
<proteinExistence type="predicted"/>
<dbReference type="InterPro" id="IPR019734">
    <property type="entry name" value="TPR_rpt"/>
</dbReference>
<gene>
    <name evidence="3" type="ORF">AB406_0833</name>
</gene>
<dbReference type="PANTHER" id="PTHR12558:SF13">
    <property type="entry name" value="CELL DIVISION CYCLE PROTEIN 27 HOMOLOG"/>
    <property type="match status" value="1"/>
</dbReference>
<dbReference type="Gene3D" id="1.25.40.10">
    <property type="entry name" value="Tetratricopeptide repeat domain"/>
    <property type="match status" value="3"/>
</dbReference>
<dbReference type="Pfam" id="PF13174">
    <property type="entry name" value="TPR_6"/>
    <property type="match status" value="1"/>
</dbReference>
<dbReference type="InterPro" id="IPR011990">
    <property type="entry name" value="TPR-like_helical_dom_sf"/>
</dbReference>
<dbReference type="PANTHER" id="PTHR12558">
    <property type="entry name" value="CELL DIVISION CYCLE 16,23,27"/>
    <property type="match status" value="1"/>
</dbReference>
<evidence type="ECO:0000313" key="4">
    <source>
        <dbReference type="Proteomes" id="UP000189883"/>
    </source>
</evidence>
<organism evidence="3 4">
    <name type="scientific">Riemerella anatipestifer</name>
    <name type="common">Moraxella anatipestifer</name>
    <dbReference type="NCBI Taxonomy" id="34085"/>
    <lineage>
        <taxon>Bacteria</taxon>
        <taxon>Pseudomonadati</taxon>
        <taxon>Bacteroidota</taxon>
        <taxon>Flavobacteriia</taxon>
        <taxon>Flavobacteriales</taxon>
        <taxon>Weeksellaceae</taxon>
        <taxon>Riemerella</taxon>
    </lineage>
</organism>
<feature type="signal peptide" evidence="2">
    <location>
        <begin position="1"/>
        <end position="25"/>
    </location>
</feature>
<feature type="chain" id="PRO_5012458813" description="Tetratricopeptide repeat protein" evidence="2">
    <location>
        <begin position="26"/>
        <end position="552"/>
    </location>
</feature>
<dbReference type="Proteomes" id="UP000189883">
    <property type="component" value="Chromosome"/>
</dbReference>
<dbReference type="AlphaFoldDB" id="A0A1S7DRP4"/>
<dbReference type="SMART" id="SM00028">
    <property type="entry name" value="TPR"/>
    <property type="match status" value="6"/>
</dbReference>
<keyword evidence="1" id="KW-0802">TPR repeat</keyword>
<feature type="repeat" description="TPR" evidence="1">
    <location>
        <begin position="168"/>
        <end position="201"/>
    </location>
</feature>
<dbReference type="SUPFAM" id="SSF48452">
    <property type="entry name" value="TPR-like"/>
    <property type="match status" value="3"/>
</dbReference>
<evidence type="ECO:0000313" key="3">
    <source>
        <dbReference type="EMBL" id="AQY21790.1"/>
    </source>
</evidence>
<evidence type="ECO:0008006" key="5">
    <source>
        <dbReference type="Google" id="ProtNLM"/>
    </source>
</evidence>
<evidence type="ECO:0000256" key="1">
    <source>
        <dbReference type="PROSITE-ProRule" id="PRU00339"/>
    </source>
</evidence>
<dbReference type="Pfam" id="PF13181">
    <property type="entry name" value="TPR_8"/>
    <property type="match status" value="2"/>
</dbReference>
<dbReference type="PROSITE" id="PS50005">
    <property type="entry name" value="TPR"/>
    <property type="match status" value="2"/>
</dbReference>
<dbReference type="RefSeq" id="WP_079207050.1">
    <property type="nucleotide sequence ID" value="NZ_CP011859.1"/>
</dbReference>
<reference evidence="3 4" key="1">
    <citation type="submission" date="2015-06" db="EMBL/GenBank/DDBJ databases">
        <title>R. anatipestifer strain HXb2 is the most virulent strain so far, and the genome sequence would help us uncover the pathogenesis.</title>
        <authorList>
            <person name="Hu Q."/>
            <person name="Qi J."/>
            <person name="Bo H."/>
            <person name="Liu G."/>
            <person name="Tao M."/>
            <person name="Ding Y."/>
            <person name="Xue Y."/>
        </authorList>
    </citation>
    <scope>NUCLEOTIDE SEQUENCE [LARGE SCALE GENOMIC DNA]</scope>
    <source>
        <strain evidence="3 4">HXb2</strain>
    </source>
</reference>
<evidence type="ECO:0000256" key="2">
    <source>
        <dbReference type="SAM" id="SignalP"/>
    </source>
</evidence>
<name>A0A1S7DRP4_RIEAN</name>
<keyword evidence="2" id="KW-0732">Signal</keyword>
<feature type="repeat" description="TPR" evidence="1">
    <location>
        <begin position="202"/>
        <end position="235"/>
    </location>
</feature>
<protein>
    <recommendedName>
        <fullName evidence="5">Tetratricopeptide repeat protein</fullName>
    </recommendedName>
</protein>